<sequence length="50" mass="5727">MPFRENSYIWLTFLSAPATGAPIGPTNYQAQQCENHPLDVLQYLYMYATT</sequence>
<dbReference type="Gramene" id="OE9A062328T1">
    <property type="protein sequence ID" value="OE9A062328C1"/>
    <property type="gene ID" value="OE9A062328"/>
</dbReference>
<dbReference type="EMBL" id="CACTIH010000260">
    <property type="protein sequence ID" value="CAA2958250.1"/>
    <property type="molecule type" value="Genomic_DNA"/>
</dbReference>
<evidence type="ECO:0000313" key="1">
    <source>
        <dbReference type="EMBL" id="CAA2958250.1"/>
    </source>
</evidence>
<comment type="caution">
    <text evidence="1">The sequence shown here is derived from an EMBL/GenBank/DDBJ whole genome shotgun (WGS) entry which is preliminary data.</text>
</comment>
<organism evidence="1 2">
    <name type="scientific">Olea europaea subsp. europaea</name>
    <dbReference type="NCBI Taxonomy" id="158383"/>
    <lineage>
        <taxon>Eukaryota</taxon>
        <taxon>Viridiplantae</taxon>
        <taxon>Streptophyta</taxon>
        <taxon>Embryophyta</taxon>
        <taxon>Tracheophyta</taxon>
        <taxon>Spermatophyta</taxon>
        <taxon>Magnoliopsida</taxon>
        <taxon>eudicotyledons</taxon>
        <taxon>Gunneridae</taxon>
        <taxon>Pentapetalae</taxon>
        <taxon>asterids</taxon>
        <taxon>lamiids</taxon>
        <taxon>Lamiales</taxon>
        <taxon>Oleaceae</taxon>
        <taxon>Oleeae</taxon>
        <taxon>Olea</taxon>
    </lineage>
</organism>
<reference evidence="1 2" key="1">
    <citation type="submission" date="2019-12" db="EMBL/GenBank/DDBJ databases">
        <authorList>
            <person name="Alioto T."/>
            <person name="Alioto T."/>
            <person name="Gomez Garrido J."/>
        </authorList>
    </citation>
    <scope>NUCLEOTIDE SEQUENCE [LARGE SCALE GENOMIC DNA]</scope>
</reference>
<proteinExistence type="predicted"/>
<accession>A0A8S0PX39</accession>
<name>A0A8S0PX39_OLEEU</name>
<keyword evidence="2" id="KW-1185">Reference proteome</keyword>
<gene>
    <name evidence="1" type="ORF">OLEA9_A062328</name>
</gene>
<dbReference type="Proteomes" id="UP000594638">
    <property type="component" value="Unassembled WGS sequence"/>
</dbReference>
<evidence type="ECO:0000313" key="2">
    <source>
        <dbReference type="Proteomes" id="UP000594638"/>
    </source>
</evidence>
<dbReference type="AlphaFoldDB" id="A0A8S0PX39"/>
<protein>
    <submittedName>
        <fullName evidence="1">Uncharacterized protein</fullName>
    </submittedName>
</protein>
<feature type="non-terminal residue" evidence="1">
    <location>
        <position position="50"/>
    </location>
</feature>